<evidence type="ECO:0000313" key="5">
    <source>
        <dbReference type="Proteomes" id="UP000839052"/>
    </source>
</evidence>
<keyword evidence="5" id="KW-1185">Reference proteome</keyword>
<evidence type="ECO:0000313" key="4">
    <source>
        <dbReference type="EMBL" id="CAG9932538.1"/>
    </source>
</evidence>
<evidence type="ECO:0000259" key="3">
    <source>
        <dbReference type="Pfam" id="PF13304"/>
    </source>
</evidence>
<sequence>MSAPTAISQTGLTKIYIENFKGISSEVQIDLKPITLLFGANSVGKSTIMQALQYAREVLERNNANPDRTLQGGNFVDLGGFRNLVHLRDTTRHIAIQIELSLGGKGLPDLVPEAFDDWQTDDSKVWAFYNLLHETRNRVESVSVKLVIAWSHLRDKAVVIGYQVGANGEWLAEINATDDGRDVSISINEINPIFMRKFTQEDLSNNLEYFLRLNANSIASSDSVAPKIETHYTIWPHIIETVTDAGMEKTGEGLREWLSGFDSALPRLGELLHIPAPDVIGAENVYIAREFTAFISSLIVGPGVLVRDELRKMRYVGPIRHVPARDFDASLTKDEAGWADGLAGWEALLTGQQSLIDDVSRWMADEDKLNTGYAIERRWVREVRSEWLDLVGSEELNPQRKWMLNKAIEALLTKPRIGLIDTKSGLEMQSRDVGIGISQVLPVVVAALEPSASLVTIEQPELHIHPSVQVGLGDLLIHSVLRHDMKFLIETHSEHLILRLLRRIRETSEGNLPSGFPSVSPEMIGVYYVGRGENGVQIKSLPVDEAGEFTESWPKGFFDERAGELF</sequence>
<dbReference type="PANTHER" id="PTHR43581">
    <property type="entry name" value="ATP/GTP PHOSPHATASE"/>
    <property type="match status" value="1"/>
</dbReference>
<reference evidence="4 5" key="1">
    <citation type="submission" date="2021-10" db="EMBL/GenBank/DDBJ databases">
        <authorList>
            <person name="Koch H."/>
        </authorList>
    </citation>
    <scope>NUCLEOTIDE SEQUENCE [LARGE SCALE GENOMIC DNA]</scope>
    <source>
        <strain evidence="4">6680</strain>
    </source>
</reference>
<feature type="domain" description="DUF3696" evidence="1">
    <location>
        <begin position="520"/>
        <end position="565"/>
    </location>
</feature>
<organism evidence="4 5">
    <name type="scientific">Candidatus Nitrotoga arctica</name>
    <dbReference type="NCBI Taxonomy" id="453162"/>
    <lineage>
        <taxon>Bacteria</taxon>
        <taxon>Pseudomonadati</taxon>
        <taxon>Pseudomonadota</taxon>
        <taxon>Betaproteobacteria</taxon>
        <taxon>Nitrosomonadales</taxon>
        <taxon>Gallionellaceae</taxon>
        <taxon>Candidatus Nitrotoga</taxon>
    </lineage>
</organism>
<protein>
    <recommendedName>
        <fullName evidence="6">AAA ATPase domain-containing protein</fullName>
    </recommendedName>
</protein>
<accession>A0ABN8APC5</accession>
<dbReference type="PANTHER" id="PTHR43581:SF2">
    <property type="entry name" value="EXCINUCLEASE ATPASE SUBUNIT"/>
    <property type="match status" value="1"/>
</dbReference>
<dbReference type="Gene3D" id="3.40.50.300">
    <property type="entry name" value="P-loop containing nucleotide triphosphate hydrolases"/>
    <property type="match status" value="1"/>
</dbReference>
<evidence type="ECO:0008006" key="6">
    <source>
        <dbReference type="Google" id="ProtNLM"/>
    </source>
</evidence>
<gene>
    <name evidence="4" type="ORF">NTG6680_1285</name>
</gene>
<dbReference type="EMBL" id="OU912926">
    <property type="protein sequence ID" value="CAG9932538.1"/>
    <property type="molecule type" value="Genomic_DNA"/>
</dbReference>
<dbReference type="RefSeq" id="WP_239796455.1">
    <property type="nucleotide sequence ID" value="NZ_OU912926.1"/>
</dbReference>
<dbReference type="SUPFAM" id="SSF52540">
    <property type="entry name" value="P-loop containing nucleoside triphosphate hydrolases"/>
    <property type="match status" value="1"/>
</dbReference>
<name>A0ABN8APC5_9PROT</name>
<dbReference type="Proteomes" id="UP000839052">
    <property type="component" value="Chromosome"/>
</dbReference>
<evidence type="ECO:0000259" key="1">
    <source>
        <dbReference type="Pfam" id="PF12476"/>
    </source>
</evidence>
<feature type="domain" description="ATPase AAA-type core" evidence="3">
    <location>
        <begin position="401"/>
        <end position="497"/>
    </location>
</feature>
<dbReference type="Pfam" id="PF13304">
    <property type="entry name" value="AAA_21"/>
    <property type="match status" value="1"/>
</dbReference>
<evidence type="ECO:0000259" key="2">
    <source>
        <dbReference type="Pfam" id="PF13175"/>
    </source>
</evidence>
<dbReference type="InterPro" id="IPR027417">
    <property type="entry name" value="P-loop_NTPase"/>
</dbReference>
<dbReference type="InterPro" id="IPR003959">
    <property type="entry name" value="ATPase_AAA_core"/>
</dbReference>
<feature type="domain" description="Endonuclease GajA/Old nuclease/RecF-like AAA" evidence="2">
    <location>
        <begin position="12"/>
        <end position="54"/>
    </location>
</feature>
<proteinExistence type="predicted"/>
<dbReference type="Pfam" id="PF13175">
    <property type="entry name" value="AAA_15"/>
    <property type="match status" value="1"/>
</dbReference>
<dbReference type="InterPro" id="IPR051396">
    <property type="entry name" value="Bact_Antivir_Def_Nuclease"/>
</dbReference>
<dbReference type="InterPro" id="IPR041685">
    <property type="entry name" value="AAA_GajA/Old/RecF-like"/>
</dbReference>
<dbReference type="Pfam" id="PF12476">
    <property type="entry name" value="DUF3696"/>
    <property type="match status" value="1"/>
</dbReference>
<dbReference type="InterPro" id="IPR022532">
    <property type="entry name" value="DUF3696"/>
</dbReference>